<name>A0A9W9UDU2_9EURO</name>
<comment type="caution">
    <text evidence="1">The sequence shown here is derived from an EMBL/GenBank/DDBJ whole genome shotgun (WGS) entry which is preliminary data.</text>
</comment>
<proteinExistence type="predicted"/>
<organism evidence="1 2">
    <name type="scientific">Penicillium atrosanguineum</name>
    <dbReference type="NCBI Taxonomy" id="1132637"/>
    <lineage>
        <taxon>Eukaryota</taxon>
        <taxon>Fungi</taxon>
        <taxon>Dikarya</taxon>
        <taxon>Ascomycota</taxon>
        <taxon>Pezizomycotina</taxon>
        <taxon>Eurotiomycetes</taxon>
        <taxon>Eurotiomycetidae</taxon>
        <taxon>Eurotiales</taxon>
        <taxon>Aspergillaceae</taxon>
        <taxon>Penicillium</taxon>
    </lineage>
</organism>
<reference evidence="1" key="2">
    <citation type="journal article" date="2023" name="IMA Fungus">
        <title>Comparative genomic study of the Penicillium genus elucidates a diverse pangenome and 15 lateral gene transfer events.</title>
        <authorList>
            <person name="Petersen C."/>
            <person name="Sorensen T."/>
            <person name="Nielsen M.R."/>
            <person name="Sondergaard T.E."/>
            <person name="Sorensen J.L."/>
            <person name="Fitzpatrick D.A."/>
            <person name="Frisvad J.C."/>
            <person name="Nielsen K.L."/>
        </authorList>
    </citation>
    <scope>NUCLEOTIDE SEQUENCE</scope>
    <source>
        <strain evidence="1">IBT 21472</strain>
    </source>
</reference>
<gene>
    <name evidence="1" type="ORF">N7476_000343</name>
</gene>
<keyword evidence="2" id="KW-1185">Reference proteome</keyword>
<reference evidence="1" key="1">
    <citation type="submission" date="2022-12" db="EMBL/GenBank/DDBJ databases">
        <authorList>
            <person name="Petersen C."/>
        </authorList>
    </citation>
    <scope>NUCLEOTIDE SEQUENCE</scope>
    <source>
        <strain evidence="1">IBT 21472</strain>
    </source>
</reference>
<evidence type="ECO:0000313" key="1">
    <source>
        <dbReference type="EMBL" id="KAJ5330560.1"/>
    </source>
</evidence>
<dbReference type="Proteomes" id="UP001147746">
    <property type="component" value="Unassembled WGS sequence"/>
</dbReference>
<dbReference type="AlphaFoldDB" id="A0A9W9UDU2"/>
<sequence length="209" mass="23030">MTTAQNRLPRHGEQRASEMETTGFIVFSVSSDGADVGAEVKRSLYSGPKVEKGPLVYGRGNPDTCKRFLQCGTAETNAFSEKIKEAIGEVGFLLRQGPVIVVSTENHVEWGVRLAHPSRGAVSAFRDLSQANETRVIFKLYPPDLPKEAIHETRSVARKLRPNEILFVKGSVMMEIEIPSKGGFVWQGNSGDPMGFDMIGPKVFEFMTI</sequence>
<protein>
    <submittedName>
        <fullName evidence="1">Uncharacterized protein</fullName>
    </submittedName>
</protein>
<dbReference type="EMBL" id="JAPZBO010000001">
    <property type="protein sequence ID" value="KAJ5330560.1"/>
    <property type="molecule type" value="Genomic_DNA"/>
</dbReference>
<evidence type="ECO:0000313" key="2">
    <source>
        <dbReference type="Proteomes" id="UP001147746"/>
    </source>
</evidence>
<accession>A0A9W9UDU2</accession>